<dbReference type="AlphaFoldDB" id="A0A4R9JXU6"/>
<proteinExistence type="predicted"/>
<dbReference type="InterPro" id="IPR052336">
    <property type="entry name" value="MlaD_Phospholipid_Transporter"/>
</dbReference>
<sequence length="267" mass="30338">METKRKGTRNYYEPLLGLIFLGILVFAFFATVIRPEKPAKNFPYRLSLFYSRIDGISEGNEVRILGITKGYIAHITTRPIIDIPDRRFLNGNEGDAIELVIALEEPLTLWDNYRVDFQTITLFSNRVININPGSSDGHTPYFTPTAREGDAIPDYLPSARYFDDFFKAASQTMEDNREDIRSITKNLSSVSTKLNGNEGTLPKLIGSTEMYDELYTTVNDAEVIGIEGRRYMESSRNLENTMPIPFFVTLSFYGRTTLTGRRIGPQN</sequence>
<dbReference type="PANTHER" id="PTHR33371:SF4">
    <property type="entry name" value="INTERMEMBRANE PHOSPHOLIPID TRANSPORT SYSTEM BINDING PROTEIN MLAD"/>
    <property type="match status" value="1"/>
</dbReference>
<evidence type="ECO:0000256" key="1">
    <source>
        <dbReference type="SAM" id="Phobius"/>
    </source>
</evidence>
<keyword evidence="3" id="KW-1185">Reference proteome</keyword>
<dbReference type="Proteomes" id="UP000297693">
    <property type="component" value="Unassembled WGS sequence"/>
</dbReference>
<evidence type="ECO:0000313" key="2">
    <source>
        <dbReference type="EMBL" id="TGL56307.1"/>
    </source>
</evidence>
<keyword evidence="1" id="KW-1133">Transmembrane helix</keyword>
<comment type="caution">
    <text evidence="2">The sequence shown here is derived from an EMBL/GenBank/DDBJ whole genome shotgun (WGS) entry which is preliminary data.</text>
</comment>
<name>A0A4R9JXU6_9LEPT</name>
<gene>
    <name evidence="2" type="ORF">EHQ58_16895</name>
</gene>
<dbReference type="RefSeq" id="WP_135625119.1">
    <property type="nucleotide sequence ID" value="NZ_RQGD01000046.1"/>
</dbReference>
<reference evidence="2" key="1">
    <citation type="journal article" date="2019" name="PLoS Negl. Trop. Dis.">
        <title>Revisiting the worldwide diversity of Leptospira species in the environment.</title>
        <authorList>
            <person name="Vincent A.T."/>
            <person name="Schiettekatte O."/>
            <person name="Bourhy P."/>
            <person name="Veyrier F.J."/>
            <person name="Picardeau M."/>
        </authorList>
    </citation>
    <scope>NUCLEOTIDE SEQUENCE [LARGE SCALE GENOMIC DNA]</scope>
    <source>
        <strain evidence="2">201702476</strain>
    </source>
</reference>
<keyword evidence="1" id="KW-0472">Membrane</keyword>
<feature type="transmembrane region" description="Helical" evidence="1">
    <location>
        <begin position="12"/>
        <end position="33"/>
    </location>
</feature>
<dbReference type="EMBL" id="RQGD01000046">
    <property type="protein sequence ID" value="TGL56307.1"/>
    <property type="molecule type" value="Genomic_DNA"/>
</dbReference>
<protein>
    <submittedName>
        <fullName evidence="2">MCE family protein</fullName>
    </submittedName>
</protein>
<dbReference type="OrthoDB" id="333853at2"/>
<keyword evidence="1" id="KW-0812">Transmembrane</keyword>
<accession>A0A4R9JXU6</accession>
<dbReference type="PANTHER" id="PTHR33371">
    <property type="entry name" value="INTERMEMBRANE PHOSPHOLIPID TRANSPORT SYSTEM BINDING PROTEIN MLAD-RELATED"/>
    <property type="match status" value="1"/>
</dbReference>
<evidence type="ECO:0000313" key="3">
    <source>
        <dbReference type="Proteomes" id="UP000297693"/>
    </source>
</evidence>
<organism evidence="2 3">
    <name type="scientific">Leptospira ognonensis</name>
    <dbReference type="NCBI Taxonomy" id="2484945"/>
    <lineage>
        <taxon>Bacteria</taxon>
        <taxon>Pseudomonadati</taxon>
        <taxon>Spirochaetota</taxon>
        <taxon>Spirochaetia</taxon>
        <taxon>Leptospirales</taxon>
        <taxon>Leptospiraceae</taxon>
        <taxon>Leptospira</taxon>
    </lineage>
</organism>